<dbReference type="PANTHER" id="PTHR31719">
    <property type="entry name" value="NAC TRANSCRIPTION FACTOR 56"/>
    <property type="match status" value="1"/>
</dbReference>
<dbReference type="RefSeq" id="XP_056867324.1">
    <property type="nucleotide sequence ID" value="XM_057011344.1"/>
</dbReference>
<evidence type="ECO:0000313" key="7">
    <source>
        <dbReference type="Proteomes" id="UP000504610"/>
    </source>
</evidence>
<evidence type="ECO:0000313" key="8">
    <source>
        <dbReference type="RefSeq" id="XP_018486779.2"/>
    </source>
</evidence>
<dbReference type="Proteomes" id="UP000504610">
    <property type="component" value="Chromosome 5"/>
</dbReference>
<evidence type="ECO:0000256" key="2">
    <source>
        <dbReference type="ARBA" id="ARBA00023125"/>
    </source>
</evidence>
<dbReference type="Gene3D" id="2.170.150.80">
    <property type="entry name" value="NAC domain"/>
    <property type="match status" value="1"/>
</dbReference>
<organism evidence="7 9">
    <name type="scientific">Raphanus sativus</name>
    <name type="common">Radish</name>
    <name type="synonym">Raphanus raphanistrum var. sativus</name>
    <dbReference type="NCBI Taxonomy" id="3726"/>
    <lineage>
        <taxon>Eukaryota</taxon>
        <taxon>Viridiplantae</taxon>
        <taxon>Streptophyta</taxon>
        <taxon>Embryophyta</taxon>
        <taxon>Tracheophyta</taxon>
        <taxon>Spermatophyta</taxon>
        <taxon>Magnoliopsida</taxon>
        <taxon>eudicotyledons</taxon>
        <taxon>Gunneridae</taxon>
        <taxon>Pentapetalae</taxon>
        <taxon>rosids</taxon>
        <taxon>malvids</taxon>
        <taxon>Brassicales</taxon>
        <taxon>Brassicaceae</taxon>
        <taxon>Brassiceae</taxon>
        <taxon>Raphanus</taxon>
    </lineage>
</organism>
<reference evidence="8 9" key="2">
    <citation type="submission" date="2025-04" db="UniProtKB">
        <authorList>
            <consortium name="RefSeq"/>
        </authorList>
    </citation>
    <scope>IDENTIFICATION</scope>
    <source>
        <tissue evidence="8 9">Leaf</tissue>
    </source>
</reference>
<evidence type="ECO:0000256" key="5">
    <source>
        <dbReference type="SAM" id="MobiDB-lite"/>
    </source>
</evidence>
<keyword evidence="7" id="KW-1185">Reference proteome</keyword>
<dbReference type="RefSeq" id="XP_018486780.2">
    <property type="nucleotide sequence ID" value="XM_018631278.2"/>
</dbReference>
<dbReference type="InterPro" id="IPR003441">
    <property type="entry name" value="NAC-dom"/>
</dbReference>
<dbReference type="PANTHER" id="PTHR31719:SF179">
    <property type="entry name" value="OS08G0148400 PROTEIN"/>
    <property type="match status" value="1"/>
</dbReference>
<protein>
    <submittedName>
        <fullName evidence="8 9">NAC domain-containing protein 2-like</fullName>
    </submittedName>
</protein>
<evidence type="ECO:0000256" key="4">
    <source>
        <dbReference type="ARBA" id="ARBA00023242"/>
    </source>
</evidence>
<dbReference type="GO" id="GO:0003677">
    <property type="term" value="F:DNA binding"/>
    <property type="evidence" value="ECO:0007669"/>
    <property type="project" value="UniProtKB-KW"/>
</dbReference>
<feature type="region of interest" description="Disordered" evidence="5">
    <location>
        <begin position="196"/>
        <end position="219"/>
    </location>
</feature>
<dbReference type="GeneID" id="108857307"/>
<dbReference type="OrthoDB" id="1107504at2759"/>
<keyword evidence="4" id="KW-0539">Nucleus</keyword>
<feature type="region of interest" description="Disordered" evidence="5">
    <location>
        <begin position="1"/>
        <end position="39"/>
    </location>
</feature>
<keyword evidence="3" id="KW-0804">Transcription</keyword>
<keyword evidence="1" id="KW-0805">Transcription regulation</keyword>
<dbReference type="SUPFAM" id="SSF101941">
    <property type="entry name" value="NAC domain"/>
    <property type="match status" value="1"/>
</dbReference>
<reference evidence="7" key="1">
    <citation type="journal article" date="2019" name="Database">
        <title>The radish genome database (RadishGD): an integrated information resource for radish genomics.</title>
        <authorList>
            <person name="Yu H.J."/>
            <person name="Baek S."/>
            <person name="Lee Y.J."/>
            <person name="Cho A."/>
            <person name="Mun J.H."/>
        </authorList>
    </citation>
    <scope>NUCLEOTIDE SEQUENCE [LARGE SCALE GENOMIC DNA]</scope>
    <source>
        <strain evidence="7">cv. WK10039</strain>
    </source>
</reference>
<evidence type="ECO:0000256" key="1">
    <source>
        <dbReference type="ARBA" id="ARBA00023015"/>
    </source>
</evidence>
<evidence type="ECO:0000313" key="10">
    <source>
        <dbReference type="RefSeq" id="XP_056867324.1"/>
    </source>
</evidence>
<dbReference type="RefSeq" id="XP_018486779.2">
    <property type="nucleotide sequence ID" value="XM_018631277.2"/>
</dbReference>
<dbReference type="Pfam" id="PF02365">
    <property type="entry name" value="NAM"/>
    <property type="match status" value="1"/>
</dbReference>
<feature type="domain" description="NAC" evidence="6">
    <location>
        <begin position="36"/>
        <end position="192"/>
    </location>
</feature>
<sequence>MAMPPRNNRKAEPPPPSSSSAADNFSPAPLTKPTTFPPGYKFVPSEDDLIVHYLKPFLQSNNNPPPNVPIHRVNIYESNPERLSKEYVKGNDKEWFFITERTKMHERGKKKQNRSDNGGFWRARSSLEEFKTRTGVAFSRRVLEHYMGNNQNGVKSEWLMYEYLTESFPGDKSNGDIDNERVDYALCKIYMTPRGMKRKAEEEENEKKEEGGEVSQEVDQPCNPAVQQTHLPPQPCPFSSDEFHEMFNFQDDFFTGYVDLNQLLDEDTESNNSCYLKNSSKD</sequence>
<gene>
    <name evidence="8 9 10" type="primary">LOC108857307</name>
</gene>
<dbReference type="InterPro" id="IPR036093">
    <property type="entry name" value="NAC_dom_sf"/>
</dbReference>
<keyword evidence="2" id="KW-0238">DNA-binding</keyword>
<name>A0A6J0NQP3_RAPSA</name>
<feature type="compositionally biased region" description="Low complexity" evidence="5">
    <location>
        <begin position="18"/>
        <end position="29"/>
    </location>
</feature>
<accession>A0A6J0NQP3</accession>
<dbReference type="PROSITE" id="PS51005">
    <property type="entry name" value="NAC"/>
    <property type="match status" value="1"/>
</dbReference>
<dbReference type="GO" id="GO:0006355">
    <property type="term" value="P:regulation of DNA-templated transcription"/>
    <property type="evidence" value="ECO:0007669"/>
    <property type="project" value="InterPro"/>
</dbReference>
<proteinExistence type="predicted"/>
<evidence type="ECO:0000259" key="6">
    <source>
        <dbReference type="PROSITE" id="PS51005"/>
    </source>
</evidence>
<evidence type="ECO:0000256" key="3">
    <source>
        <dbReference type="ARBA" id="ARBA00023163"/>
    </source>
</evidence>
<evidence type="ECO:0000313" key="9">
    <source>
        <dbReference type="RefSeq" id="XP_018486780.2"/>
    </source>
</evidence>
<dbReference type="AlphaFoldDB" id="A0A6J0NQP3"/>
<dbReference type="KEGG" id="rsz:108857307"/>
<feature type="compositionally biased region" description="Basic and acidic residues" evidence="5">
    <location>
        <begin position="198"/>
        <end position="211"/>
    </location>
</feature>